<proteinExistence type="predicted"/>
<name>A0A0P0C9D7_9BACT</name>
<dbReference type="EMBL" id="CP012643">
    <property type="protein sequence ID" value="ALJ00189.1"/>
    <property type="molecule type" value="Genomic_DNA"/>
</dbReference>
<dbReference type="KEGG" id="rti:DC20_15985"/>
<feature type="signal peptide" evidence="1">
    <location>
        <begin position="1"/>
        <end position="27"/>
    </location>
</feature>
<dbReference type="RefSeq" id="WP_062544740.1">
    <property type="nucleotide sequence ID" value="NZ_CP012643.1"/>
</dbReference>
<feature type="chain" id="PRO_5006042480" description="Secreted protein" evidence="1">
    <location>
        <begin position="28"/>
        <end position="111"/>
    </location>
</feature>
<keyword evidence="3" id="KW-1185">Reference proteome</keyword>
<evidence type="ECO:0000256" key="1">
    <source>
        <dbReference type="SAM" id="SignalP"/>
    </source>
</evidence>
<evidence type="ECO:0000313" key="2">
    <source>
        <dbReference type="EMBL" id="ALJ00189.1"/>
    </source>
</evidence>
<reference evidence="2 3" key="1">
    <citation type="submission" date="2015-08" db="EMBL/GenBank/DDBJ databases">
        <title>Complete genome sequence of Rufibacter tibetensis strain 1351t, a radiation-resistant bacterium from tibet plateau.</title>
        <authorList>
            <person name="Dai J."/>
        </authorList>
    </citation>
    <scope>NUCLEOTIDE SEQUENCE [LARGE SCALE GENOMIC DNA]</scope>
    <source>
        <strain evidence="2 3">1351</strain>
    </source>
</reference>
<dbReference type="AlphaFoldDB" id="A0A0P0C9D7"/>
<protein>
    <recommendedName>
        <fullName evidence="4">Secreted protein</fullName>
    </recommendedName>
</protein>
<organism evidence="2 3">
    <name type="scientific">Rufibacter tibetensis</name>
    <dbReference type="NCBI Taxonomy" id="512763"/>
    <lineage>
        <taxon>Bacteria</taxon>
        <taxon>Pseudomonadati</taxon>
        <taxon>Bacteroidota</taxon>
        <taxon>Cytophagia</taxon>
        <taxon>Cytophagales</taxon>
        <taxon>Hymenobacteraceae</taxon>
        <taxon>Rufibacter</taxon>
    </lineage>
</organism>
<dbReference type="PATRIC" id="fig|512763.3.peg.3513"/>
<dbReference type="OrthoDB" id="886687at2"/>
<dbReference type="Proteomes" id="UP000061382">
    <property type="component" value="Chromosome"/>
</dbReference>
<accession>A0A0P0C9D7</accession>
<keyword evidence="1" id="KW-0732">Signal</keyword>
<sequence>MITWMLQNVMVWVSLSCYFLVALATNAMNGQTAKQMVNSPYVHSADCHAKYYLQFDCFDKCNNAAISEKHPQTPQDQPFLSHLIGFDFHCHTLAVTIRLNTTTSFFTSTLD</sequence>
<evidence type="ECO:0000313" key="3">
    <source>
        <dbReference type="Proteomes" id="UP000061382"/>
    </source>
</evidence>
<evidence type="ECO:0008006" key="4">
    <source>
        <dbReference type="Google" id="ProtNLM"/>
    </source>
</evidence>
<gene>
    <name evidence="2" type="ORF">DC20_15985</name>
</gene>